<dbReference type="PANTHER" id="PTHR11360:SF250">
    <property type="entry name" value="MFS-TYPE TRANSPORTER AFUA_1G00970"/>
    <property type="match status" value="1"/>
</dbReference>
<evidence type="ECO:0000313" key="6">
    <source>
        <dbReference type="Proteomes" id="UP000184330"/>
    </source>
</evidence>
<feature type="transmembrane region" description="Helical" evidence="3">
    <location>
        <begin position="427"/>
        <end position="445"/>
    </location>
</feature>
<evidence type="ECO:0000313" key="5">
    <source>
        <dbReference type="EMBL" id="CZR64386.1"/>
    </source>
</evidence>
<dbReference type="PROSITE" id="PS50850">
    <property type="entry name" value="MFS"/>
    <property type="match status" value="1"/>
</dbReference>
<gene>
    <name evidence="5" type="ORF">PAC_14284</name>
</gene>
<comment type="subcellular location">
    <subcellularLocation>
        <location evidence="1">Membrane</location>
        <topology evidence="1">Multi-pass membrane protein</topology>
    </subcellularLocation>
</comment>
<accession>A0A1L7XHF8</accession>
<dbReference type="GO" id="GO:0016020">
    <property type="term" value="C:membrane"/>
    <property type="evidence" value="ECO:0007669"/>
    <property type="project" value="UniProtKB-SubCell"/>
</dbReference>
<name>A0A1L7XHF8_9HELO</name>
<feature type="transmembrane region" description="Helical" evidence="3">
    <location>
        <begin position="231"/>
        <end position="250"/>
    </location>
</feature>
<dbReference type="InterPro" id="IPR050327">
    <property type="entry name" value="Proton-linked_MCT"/>
</dbReference>
<evidence type="ECO:0000256" key="1">
    <source>
        <dbReference type="ARBA" id="ARBA00004141"/>
    </source>
</evidence>
<dbReference type="Gene3D" id="1.20.1250.20">
    <property type="entry name" value="MFS general substrate transporter like domains"/>
    <property type="match status" value="1"/>
</dbReference>
<dbReference type="EMBL" id="FJOG01000026">
    <property type="protein sequence ID" value="CZR64386.1"/>
    <property type="molecule type" value="Genomic_DNA"/>
</dbReference>
<feature type="transmembrane region" description="Helical" evidence="3">
    <location>
        <begin position="153"/>
        <end position="178"/>
    </location>
</feature>
<dbReference type="InterPro" id="IPR036259">
    <property type="entry name" value="MFS_trans_sf"/>
</dbReference>
<evidence type="ECO:0000256" key="3">
    <source>
        <dbReference type="SAM" id="Phobius"/>
    </source>
</evidence>
<organism evidence="5 6">
    <name type="scientific">Phialocephala subalpina</name>
    <dbReference type="NCBI Taxonomy" id="576137"/>
    <lineage>
        <taxon>Eukaryota</taxon>
        <taxon>Fungi</taxon>
        <taxon>Dikarya</taxon>
        <taxon>Ascomycota</taxon>
        <taxon>Pezizomycotina</taxon>
        <taxon>Leotiomycetes</taxon>
        <taxon>Helotiales</taxon>
        <taxon>Mollisiaceae</taxon>
        <taxon>Phialocephala</taxon>
        <taxon>Phialocephala fortinii species complex</taxon>
    </lineage>
</organism>
<feature type="transmembrane region" description="Helical" evidence="3">
    <location>
        <begin position="361"/>
        <end position="384"/>
    </location>
</feature>
<dbReference type="InterPro" id="IPR020846">
    <property type="entry name" value="MFS_dom"/>
</dbReference>
<feature type="transmembrane region" description="Helical" evidence="3">
    <location>
        <begin position="316"/>
        <end position="340"/>
    </location>
</feature>
<dbReference type="AlphaFoldDB" id="A0A1L7XHF8"/>
<evidence type="ECO:0000259" key="4">
    <source>
        <dbReference type="PROSITE" id="PS50850"/>
    </source>
</evidence>
<dbReference type="PANTHER" id="PTHR11360">
    <property type="entry name" value="MONOCARBOXYLATE TRANSPORTER"/>
    <property type="match status" value="1"/>
</dbReference>
<proteinExistence type="inferred from homology"/>
<dbReference type="Pfam" id="PF07690">
    <property type="entry name" value="MFS_1"/>
    <property type="match status" value="1"/>
</dbReference>
<feature type="transmembrane region" description="Helical" evidence="3">
    <location>
        <begin position="451"/>
        <end position="475"/>
    </location>
</feature>
<dbReference type="GO" id="GO:0022857">
    <property type="term" value="F:transmembrane transporter activity"/>
    <property type="evidence" value="ECO:0007669"/>
    <property type="project" value="InterPro"/>
</dbReference>
<feature type="domain" description="Major facilitator superfamily (MFS) profile" evidence="4">
    <location>
        <begin position="157"/>
        <end position="535"/>
    </location>
</feature>
<dbReference type="CDD" id="cd17352">
    <property type="entry name" value="MFS_MCT_SLC16"/>
    <property type="match status" value="1"/>
</dbReference>
<feature type="transmembrane region" description="Helical" evidence="3">
    <location>
        <begin position="285"/>
        <end position="304"/>
    </location>
</feature>
<feature type="transmembrane region" description="Helical" evidence="3">
    <location>
        <begin position="482"/>
        <end position="500"/>
    </location>
</feature>
<keyword evidence="3" id="KW-0812">Transmembrane</keyword>
<evidence type="ECO:0000256" key="2">
    <source>
        <dbReference type="ARBA" id="ARBA00006727"/>
    </source>
</evidence>
<comment type="similarity">
    <text evidence="2">Belongs to the major facilitator superfamily. Monocarboxylate porter (TC 2.A.1.13) family.</text>
</comment>
<feature type="transmembrane region" description="Helical" evidence="3">
    <location>
        <begin position="512"/>
        <end position="532"/>
    </location>
</feature>
<keyword evidence="3" id="KW-1133">Transmembrane helix</keyword>
<protein>
    <submittedName>
        <fullName evidence="5">Related to monocarboxylate transporter 4</fullName>
    </submittedName>
</protein>
<keyword evidence="6" id="KW-1185">Reference proteome</keyword>
<feature type="transmembrane region" description="Helical" evidence="3">
    <location>
        <begin position="198"/>
        <end position="219"/>
    </location>
</feature>
<feature type="transmembrane region" description="Helical" evidence="3">
    <location>
        <begin position="256"/>
        <end position="273"/>
    </location>
</feature>
<dbReference type="OrthoDB" id="6499973at2759"/>
<dbReference type="SUPFAM" id="SSF103473">
    <property type="entry name" value="MFS general substrate transporter"/>
    <property type="match status" value="1"/>
</dbReference>
<keyword evidence="3" id="KW-0472">Membrane</keyword>
<dbReference type="Proteomes" id="UP000184330">
    <property type="component" value="Unassembled WGS sequence"/>
</dbReference>
<sequence length="546" mass="59218">MPYTTSHTQTDTAFSALSDAAFYSQLVQKFYASPEPSFFARPARDWYGQLNRAFWGQDDRDSIHGGFDRDFFGPPARAYHGQSDREYYAQVVDDFHNQLDRAFYTDSRESLTDTEDARPRERRVGPYGEKKVMSYESSENLVRKPVPSSKSEFTLPAVLTLIGSFFVMFCSVGFINAFGVFEEYYGTVYLPSKSASDISWLGSFNLFIMFGLTLPVGFLNDKFGPETLMKVGSVITLLSLFLASLCKSYATLFLTQGFLFGLGCAITILPAFATVPRWFVKGRGLAMGIVVSGSSLGGVIWPIVLRRLLYKPSIGFGWAVRISAFIMLPLLAIACVTIKLPKTNKAHGHGKPDLSIVKNPVLIILAISLFFVYLGLFSPFFYITGWTISLKLDIDMAFYMVSIINAASLFGRVIPGILADKMGPYNVMILSAGISGIICVMWTSAKSIGSIVVLSLAYGFASGAVIGLQGACAAAIAKPSQYGVAMGAVMAVVSIAGLIGSPINGQILASHGYLGVALFSGLALVLGMVVLIPARLKLSRSLIAKA</sequence>
<reference evidence="5 6" key="1">
    <citation type="submission" date="2016-03" db="EMBL/GenBank/DDBJ databases">
        <authorList>
            <person name="Ploux O."/>
        </authorList>
    </citation>
    <scope>NUCLEOTIDE SEQUENCE [LARGE SCALE GENOMIC DNA]</scope>
    <source>
        <strain evidence="5 6">UAMH 11012</strain>
    </source>
</reference>
<dbReference type="InterPro" id="IPR011701">
    <property type="entry name" value="MFS"/>
</dbReference>
<feature type="transmembrane region" description="Helical" evidence="3">
    <location>
        <begin position="396"/>
        <end position="415"/>
    </location>
</feature>